<dbReference type="Pfam" id="PF04199">
    <property type="entry name" value="Cyclase"/>
    <property type="match status" value="1"/>
</dbReference>
<dbReference type="Gene3D" id="3.50.30.50">
    <property type="entry name" value="Putative cyclase"/>
    <property type="match status" value="1"/>
</dbReference>
<dbReference type="InterPro" id="IPR037175">
    <property type="entry name" value="KFase_sf"/>
</dbReference>
<dbReference type="GO" id="GO:0046872">
    <property type="term" value="F:metal ion binding"/>
    <property type="evidence" value="ECO:0007669"/>
    <property type="project" value="UniProtKB-KW"/>
</dbReference>
<evidence type="ECO:0000256" key="10">
    <source>
        <dbReference type="ARBA" id="ARBA00048496"/>
    </source>
</evidence>
<accession>A0A068NXK5</accession>
<keyword evidence="8" id="KW-0862">Zinc</keyword>
<organism evidence="12 13">
    <name type="scientific">Fimbriimonas ginsengisoli Gsoil 348</name>
    <dbReference type="NCBI Taxonomy" id="661478"/>
    <lineage>
        <taxon>Bacteria</taxon>
        <taxon>Bacillati</taxon>
        <taxon>Armatimonadota</taxon>
        <taxon>Fimbriimonadia</taxon>
        <taxon>Fimbriimonadales</taxon>
        <taxon>Fimbriimonadaceae</taxon>
        <taxon>Fimbriimonas</taxon>
    </lineage>
</organism>
<keyword evidence="7" id="KW-0378">Hydrolase</keyword>
<comment type="catalytic activity">
    <reaction evidence="10">
        <text>N-formyl-L-kynurenine + H2O = L-kynurenine + formate + H(+)</text>
        <dbReference type="Rhea" id="RHEA:13009"/>
        <dbReference type="ChEBI" id="CHEBI:15377"/>
        <dbReference type="ChEBI" id="CHEBI:15378"/>
        <dbReference type="ChEBI" id="CHEBI:15740"/>
        <dbReference type="ChEBI" id="CHEBI:57959"/>
        <dbReference type="ChEBI" id="CHEBI:58629"/>
        <dbReference type="EC" id="3.5.1.9"/>
    </reaction>
</comment>
<dbReference type="PANTHER" id="PTHR31118">
    <property type="entry name" value="CYCLASE-LIKE PROTEIN 2"/>
    <property type="match status" value="1"/>
</dbReference>
<evidence type="ECO:0000256" key="1">
    <source>
        <dbReference type="ARBA" id="ARBA00001947"/>
    </source>
</evidence>
<dbReference type="PANTHER" id="PTHR31118:SF32">
    <property type="entry name" value="KYNURENINE FORMAMIDASE"/>
    <property type="match status" value="1"/>
</dbReference>
<evidence type="ECO:0000256" key="5">
    <source>
        <dbReference type="ARBA" id="ARBA00014889"/>
    </source>
</evidence>
<dbReference type="RefSeq" id="WP_038475411.1">
    <property type="nucleotide sequence ID" value="NZ_CP007139.1"/>
</dbReference>
<gene>
    <name evidence="12" type="ORF">OP10G_3001</name>
</gene>
<evidence type="ECO:0000256" key="7">
    <source>
        <dbReference type="ARBA" id="ARBA00022801"/>
    </source>
</evidence>
<comment type="subunit">
    <text evidence="3">Homodimer.</text>
</comment>
<dbReference type="STRING" id="661478.OP10G_3001"/>
<keyword evidence="13" id="KW-1185">Reference proteome</keyword>
<dbReference type="OrthoDB" id="7067800at2"/>
<dbReference type="SUPFAM" id="SSF102198">
    <property type="entry name" value="Putative cyclase"/>
    <property type="match status" value="1"/>
</dbReference>
<dbReference type="FunFam" id="3.50.30.50:FF:000001">
    <property type="entry name" value="Kynurenine formamidase"/>
    <property type="match status" value="1"/>
</dbReference>
<comment type="pathway">
    <text evidence="11">Amino-acid degradation; L-tryptophan degradation via kynurenine pathway; L-kynurenine from L-tryptophan: step 2/2.</text>
</comment>
<evidence type="ECO:0000256" key="3">
    <source>
        <dbReference type="ARBA" id="ARBA00011738"/>
    </source>
</evidence>
<dbReference type="InterPro" id="IPR007325">
    <property type="entry name" value="KFase/CYL"/>
</dbReference>
<dbReference type="EC" id="3.5.1.9" evidence="4"/>
<evidence type="ECO:0000313" key="13">
    <source>
        <dbReference type="Proteomes" id="UP000027982"/>
    </source>
</evidence>
<name>A0A068NXK5_FIMGI</name>
<comment type="function">
    <text evidence="2">Catalyzes the hydrolysis of N-formyl-L-kynurenine to L-kynurenine, the second step in the kynurenine pathway of tryptophan degradation.</text>
</comment>
<evidence type="ECO:0000256" key="8">
    <source>
        <dbReference type="ARBA" id="ARBA00022833"/>
    </source>
</evidence>
<keyword evidence="6" id="KW-0479">Metal-binding</keyword>
<comment type="cofactor">
    <cofactor evidence="1">
        <name>Zn(2+)</name>
        <dbReference type="ChEBI" id="CHEBI:29105"/>
    </cofactor>
</comment>
<evidence type="ECO:0000256" key="11">
    <source>
        <dbReference type="ARBA" id="ARBA00060547"/>
    </source>
</evidence>
<evidence type="ECO:0000313" key="12">
    <source>
        <dbReference type="EMBL" id="AIE86369.1"/>
    </source>
</evidence>
<dbReference type="KEGG" id="fgi:OP10G_3001"/>
<dbReference type="HOGENOM" id="CLU_030671_3_1_0"/>
<evidence type="ECO:0000256" key="2">
    <source>
        <dbReference type="ARBA" id="ARBA00002204"/>
    </source>
</evidence>
<dbReference type="EMBL" id="CP007139">
    <property type="protein sequence ID" value="AIE86369.1"/>
    <property type="molecule type" value="Genomic_DNA"/>
</dbReference>
<proteinExistence type="predicted"/>
<dbReference type="AlphaFoldDB" id="A0A068NXK5"/>
<dbReference type="GO" id="GO:0004061">
    <property type="term" value="F:arylformamidase activity"/>
    <property type="evidence" value="ECO:0007669"/>
    <property type="project" value="UniProtKB-EC"/>
</dbReference>
<dbReference type="GO" id="GO:0019441">
    <property type="term" value="P:L-tryptophan catabolic process to kynurenine"/>
    <property type="evidence" value="ECO:0007669"/>
    <property type="project" value="InterPro"/>
</dbReference>
<dbReference type="Proteomes" id="UP000027982">
    <property type="component" value="Chromosome"/>
</dbReference>
<keyword evidence="9" id="KW-0823">Tryptophan catabolism</keyword>
<evidence type="ECO:0000256" key="6">
    <source>
        <dbReference type="ARBA" id="ARBA00022723"/>
    </source>
</evidence>
<dbReference type="eggNOG" id="COG1878">
    <property type="taxonomic scope" value="Bacteria"/>
</dbReference>
<protein>
    <recommendedName>
        <fullName evidence="5">Kynurenine formamidase</fullName>
        <ecNumber evidence="4">3.5.1.9</ecNumber>
    </recommendedName>
</protein>
<reference evidence="12 13" key="1">
    <citation type="journal article" date="2014" name="PLoS ONE">
        <title>The first complete genome sequence of the class fimbriimonadia in the phylum armatimonadetes.</title>
        <authorList>
            <person name="Hu Z.Y."/>
            <person name="Wang Y.Z."/>
            <person name="Im W.T."/>
            <person name="Wang S.Y."/>
            <person name="Zhao G.P."/>
            <person name="Zheng H.J."/>
            <person name="Quan Z.X."/>
        </authorList>
    </citation>
    <scope>NUCLEOTIDE SEQUENCE [LARGE SCALE GENOMIC DNA]</scope>
    <source>
        <strain evidence="12">Gsoil 348</strain>
    </source>
</reference>
<sequence length="211" mass="23106">MEFDGIIDISRTITAESVVYPGDPRLEMSPFLSIGEESPCNVTRLGWITHFLTHVDPPLHFVAGGLSVAEMSLDSFCGQAVVVHAHGAVIEPADLPMAEEIRGRCILFRTSNSDRWDPRTFIEDHVYVAHETALSLVEMGAKLVGIDYLSPDRFGDEEYPVHRTLLGAGIPILEGIDLLQVAPGRYSLFALPLKIAEGDGSPVRAILLPFK</sequence>
<evidence type="ECO:0000256" key="9">
    <source>
        <dbReference type="ARBA" id="ARBA00023079"/>
    </source>
</evidence>
<evidence type="ECO:0000256" key="4">
    <source>
        <dbReference type="ARBA" id="ARBA00012930"/>
    </source>
</evidence>